<organism evidence="1 2">
    <name type="scientific">Paramuricea clavata</name>
    <name type="common">Red gorgonian</name>
    <name type="synonym">Violescent sea-whip</name>
    <dbReference type="NCBI Taxonomy" id="317549"/>
    <lineage>
        <taxon>Eukaryota</taxon>
        <taxon>Metazoa</taxon>
        <taxon>Cnidaria</taxon>
        <taxon>Anthozoa</taxon>
        <taxon>Octocorallia</taxon>
        <taxon>Malacalcyonacea</taxon>
        <taxon>Plexauridae</taxon>
        <taxon>Paramuricea</taxon>
    </lineage>
</organism>
<gene>
    <name evidence="1" type="ORF">PACLA_8A011302</name>
</gene>
<protein>
    <submittedName>
        <fullName evidence="1">Uncharacterized protein</fullName>
    </submittedName>
</protein>
<proteinExistence type="predicted"/>
<accession>A0A7D9DDV4</accession>
<reference evidence="1" key="1">
    <citation type="submission" date="2020-04" db="EMBL/GenBank/DDBJ databases">
        <authorList>
            <person name="Alioto T."/>
            <person name="Alioto T."/>
            <person name="Gomez Garrido J."/>
        </authorList>
    </citation>
    <scope>NUCLEOTIDE SEQUENCE</scope>
    <source>
        <strain evidence="1">A484AB</strain>
    </source>
</reference>
<dbReference type="Proteomes" id="UP001152795">
    <property type="component" value="Unassembled WGS sequence"/>
</dbReference>
<evidence type="ECO:0000313" key="2">
    <source>
        <dbReference type="Proteomes" id="UP001152795"/>
    </source>
</evidence>
<comment type="caution">
    <text evidence="1">The sequence shown here is derived from an EMBL/GenBank/DDBJ whole genome shotgun (WGS) entry which is preliminary data.</text>
</comment>
<name>A0A7D9DDV4_PARCT</name>
<keyword evidence="2" id="KW-1185">Reference proteome</keyword>
<evidence type="ECO:0000313" key="1">
    <source>
        <dbReference type="EMBL" id="CAB3982374.1"/>
    </source>
</evidence>
<dbReference type="AlphaFoldDB" id="A0A7D9DDV4"/>
<sequence>MEVVKIAYGPIKLKVEKLGNFVLRNKESNKDISHEAVGAVPNEELVLKDWESIIC</sequence>
<dbReference type="EMBL" id="CACRXK020000493">
    <property type="protein sequence ID" value="CAB3982374.1"/>
    <property type="molecule type" value="Genomic_DNA"/>
</dbReference>